<keyword evidence="1" id="KW-0853">WD repeat</keyword>
<sequence length="902" mass="98528">MPTSSKIFKGYRALGFVSNHVPLLVRYIHKRKENLIITCVGKSFHTYACSRLQLLSVSEPHEADIEVMAADRALVYTAVRRTVRAWRRGTELVHTYPEHSQPVHLLLPFGPHLITVDMDSTLRVWDINSEELYTELSFSNASFRVTCLAHPSTYLNKVLLGSEQGSLELWNLRTSRRVHTFTGWGAAVTALEQAPAVDVMAVGLASGEMILHNLRFDETLMRFQQEWGPVTSLAFRTDGQPVMISGSTQGHVALWDLEERKLLGQMWEAHQGSVTGMAALPSEPLLVTSSPDNSLKVWIFDMPDGGGRLLRARGGHSAPSTFIRFYDERGNILSAGQDSTIRVFSSENDAVSRSFGQASYNRKLSKKRRAGVHDTLTMPPVVSLAASTVREKEWDNIAAVHRGVAQVTTWSFDKQRMGEHRLLPDRLEGRAGRAAAATCADITACGNFVVIGYSTGHVDRFNIQSGLARGSYGDPGHEGAVRGVATTGLVHQVLSAGADSQLKFWRLKTGQLLHSLTLDAPAARMVLHRESSLAAVALDDFSACVVDADGRRVVRRFAGHGGPLTDLCLSPDGAWLLTAGMDCCVRVWSLPQAALVDVLRTDTAPTSVTLGPAGRLLATTHVDDTGVYLWANRTLFDYVSLPPLPADYVPSVAPAPGSAPDDGVVLTAADGEEEEEEVKVDVEEEYACPQQLADQLVTLSLLPESRWAHLLNVDAILKRNKPKEAPKAPKSAPFFLPTVSGLETKFDLSDAAAAEGAADSERILHLGALAPVTELGRLLLKAETGDDEHYDAVMTLLKTFGPWQLDSELRQLAPAPGSSPKLLRLFLMTLHHQLDSCRDYELAQAYLGLFLKLHGPAISESLELRNLVDKLSTSQAAAWERVQGRINSALCLVSFLRSSTIS</sequence>
<feature type="repeat" description="WD" evidence="1">
    <location>
        <begin position="557"/>
        <end position="598"/>
    </location>
</feature>
<feature type="domain" description="WDR36/Utp21 C-terminal" evidence="2">
    <location>
        <begin position="690"/>
        <end position="897"/>
    </location>
</feature>
<dbReference type="Pfam" id="PF04192">
    <property type="entry name" value="Utp21"/>
    <property type="match status" value="1"/>
</dbReference>
<comment type="caution">
    <text evidence="4">The sequence shown here is derived from an EMBL/GenBank/DDBJ whole genome shotgun (WGS) entry which is preliminary data.</text>
</comment>
<dbReference type="GO" id="GO:0006364">
    <property type="term" value="P:rRNA processing"/>
    <property type="evidence" value="ECO:0007669"/>
    <property type="project" value="InterPro"/>
</dbReference>
<accession>A0A6A4V6W4</accession>
<dbReference type="GO" id="GO:0032040">
    <property type="term" value="C:small-subunit processome"/>
    <property type="evidence" value="ECO:0007669"/>
    <property type="project" value="InterPro"/>
</dbReference>
<name>A0A6A4V6W4_AMPAM</name>
<dbReference type="SUPFAM" id="SSF50978">
    <property type="entry name" value="WD40 repeat-like"/>
    <property type="match status" value="2"/>
</dbReference>
<dbReference type="Proteomes" id="UP000440578">
    <property type="component" value="Unassembled WGS sequence"/>
</dbReference>
<dbReference type="InterPro" id="IPR015943">
    <property type="entry name" value="WD40/YVTN_repeat-like_dom_sf"/>
</dbReference>
<dbReference type="PANTHER" id="PTHR22840">
    <property type="entry name" value="WD REPEAT-CONTAINING PROTEIN 36"/>
    <property type="match status" value="1"/>
</dbReference>
<gene>
    <name evidence="4" type="primary">WDR36</name>
    <name evidence="4" type="ORF">FJT64_011433</name>
</gene>
<evidence type="ECO:0000259" key="2">
    <source>
        <dbReference type="Pfam" id="PF04192"/>
    </source>
</evidence>
<feature type="repeat" description="WD" evidence="1">
    <location>
        <begin position="474"/>
        <end position="515"/>
    </location>
</feature>
<dbReference type="SMART" id="SM00320">
    <property type="entry name" value="WD40"/>
    <property type="match status" value="10"/>
</dbReference>
<dbReference type="Pfam" id="PF25168">
    <property type="entry name" value="Beta-prop_WDR36-Utp21_2nd"/>
    <property type="match status" value="1"/>
</dbReference>
<dbReference type="Gene3D" id="2.130.10.10">
    <property type="entry name" value="YVTN repeat-like/Quinoprotein amine dehydrogenase"/>
    <property type="match status" value="2"/>
</dbReference>
<dbReference type="InterPro" id="IPR059157">
    <property type="entry name" value="WDR36-Utp21_N"/>
</dbReference>
<evidence type="ECO:0000313" key="4">
    <source>
        <dbReference type="EMBL" id="KAF0290346.1"/>
    </source>
</evidence>
<proteinExistence type="predicted"/>
<dbReference type="InterPro" id="IPR001680">
    <property type="entry name" value="WD40_rpt"/>
</dbReference>
<keyword evidence="5" id="KW-1185">Reference proteome</keyword>
<organism evidence="4 5">
    <name type="scientific">Amphibalanus amphitrite</name>
    <name type="common">Striped barnacle</name>
    <name type="synonym">Balanus amphitrite</name>
    <dbReference type="NCBI Taxonomy" id="1232801"/>
    <lineage>
        <taxon>Eukaryota</taxon>
        <taxon>Metazoa</taxon>
        <taxon>Ecdysozoa</taxon>
        <taxon>Arthropoda</taxon>
        <taxon>Crustacea</taxon>
        <taxon>Multicrustacea</taxon>
        <taxon>Cirripedia</taxon>
        <taxon>Thoracica</taxon>
        <taxon>Thoracicalcarea</taxon>
        <taxon>Balanomorpha</taxon>
        <taxon>Balanoidea</taxon>
        <taxon>Balanidae</taxon>
        <taxon>Amphibalaninae</taxon>
        <taxon>Amphibalanus</taxon>
    </lineage>
</organism>
<dbReference type="Pfam" id="PF25171">
    <property type="entry name" value="Beta-prop_WDR36-Utp21_1st"/>
    <property type="match status" value="1"/>
</dbReference>
<protein>
    <submittedName>
        <fullName evidence="4">WD repeat-containing protein 36</fullName>
    </submittedName>
</protein>
<feature type="repeat" description="WD" evidence="1">
    <location>
        <begin position="108"/>
        <end position="135"/>
    </location>
</feature>
<evidence type="ECO:0000313" key="5">
    <source>
        <dbReference type="Proteomes" id="UP000440578"/>
    </source>
</evidence>
<dbReference type="InterPro" id="IPR007319">
    <property type="entry name" value="WDR36/Utp21_C"/>
</dbReference>
<evidence type="ECO:0000256" key="1">
    <source>
        <dbReference type="PROSITE-ProRule" id="PRU00221"/>
    </source>
</evidence>
<dbReference type="PROSITE" id="PS50082">
    <property type="entry name" value="WD_REPEATS_2"/>
    <property type="match status" value="5"/>
</dbReference>
<dbReference type="PANTHER" id="PTHR22840:SF12">
    <property type="entry name" value="WD REPEAT-CONTAINING PROTEIN 36"/>
    <property type="match status" value="1"/>
</dbReference>
<feature type="repeat" description="WD" evidence="1">
    <location>
        <begin position="223"/>
        <end position="265"/>
    </location>
</feature>
<dbReference type="GO" id="GO:0034388">
    <property type="term" value="C:Pwp2p-containing subcomplex of 90S preribosome"/>
    <property type="evidence" value="ECO:0007669"/>
    <property type="project" value="TreeGrafter"/>
</dbReference>
<dbReference type="OrthoDB" id="6365783at2759"/>
<feature type="domain" description="WDR36/Utp21 N-terminal" evidence="3">
    <location>
        <begin position="36"/>
        <end position="301"/>
    </location>
</feature>
<dbReference type="InterPro" id="IPR036322">
    <property type="entry name" value="WD40_repeat_dom_sf"/>
</dbReference>
<reference evidence="4 5" key="1">
    <citation type="submission" date="2019-07" db="EMBL/GenBank/DDBJ databases">
        <title>Draft genome assembly of a fouling barnacle, Amphibalanus amphitrite (Darwin, 1854): The first reference genome for Thecostraca.</title>
        <authorList>
            <person name="Kim W."/>
        </authorList>
    </citation>
    <scope>NUCLEOTIDE SEQUENCE [LARGE SCALE GENOMIC DNA]</scope>
    <source>
        <strain evidence="4">SNU_AA5</strain>
        <tissue evidence="4">Soma without cirri and trophi</tissue>
    </source>
</reference>
<dbReference type="FunFam" id="2.130.10.10:FF:000109">
    <property type="entry name" value="WD repeat domain 36"/>
    <property type="match status" value="1"/>
</dbReference>
<dbReference type="EMBL" id="VIIS01001961">
    <property type="protein sequence ID" value="KAF0290346.1"/>
    <property type="molecule type" value="Genomic_DNA"/>
</dbReference>
<evidence type="ECO:0000259" key="3">
    <source>
        <dbReference type="Pfam" id="PF25171"/>
    </source>
</evidence>
<dbReference type="AlphaFoldDB" id="A0A6A4V6W4"/>
<dbReference type="PROSITE" id="PS50294">
    <property type="entry name" value="WD_REPEATS_REGION"/>
    <property type="match status" value="2"/>
</dbReference>
<feature type="repeat" description="WD" evidence="1">
    <location>
        <begin position="267"/>
        <end position="298"/>
    </location>
</feature>